<reference evidence="3" key="1">
    <citation type="journal article" date="2019" name="Int. J. Syst. Evol. Microbiol.">
        <title>The Global Catalogue of Microorganisms (GCM) 10K type strain sequencing project: providing services to taxonomists for standard genome sequencing and annotation.</title>
        <authorList>
            <consortium name="The Broad Institute Genomics Platform"/>
            <consortium name="The Broad Institute Genome Sequencing Center for Infectious Disease"/>
            <person name="Wu L."/>
            <person name="Ma J."/>
        </authorList>
    </citation>
    <scope>NUCLEOTIDE SEQUENCE [LARGE SCALE GENOMIC DNA]</scope>
    <source>
        <strain evidence="3">KCTC 23098</strain>
    </source>
</reference>
<dbReference type="RefSeq" id="WP_377613353.1">
    <property type="nucleotide sequence ID" value="NZ_JBHUPA010000029.1"/>
</dbReference>
<evidence type="ECO:0000259" key="1">
    <source>
        <dbReference type="Pfam" id="PF00534"/>
    </source>
</evidence>
<organism evidence="2 3">
    <name type="scientific">Olivibacter jilunii</name>
    <dbReference type="NCBI Taxonomy" id="985016"/>
    <lineage>
        <taxon>Bacteria</taxon>
        <taxon>Pseudomonadati</taxon>
        <taxon>Bacteroidota</taxon>
        <taxon>Sphingobacteriia</taxon>
        <taxon>Sphingobacteriales</taxon>
        <taxon>Sphingobacteriaceae</taxon>
        <taxon>Olivibacter</taxon>
    </lineage>
</organism>
<keyword evidence="3" id="KW-1185">Reference proteome</keyword>
<dbReference type="GO" id="GO:0016757">
    <property type="term" value="F:glycosyltransferase activity"/>
    <property type="evidence" value="ECO:0007669"/>
    <property type="project" value="UniProtKB-KW"/>
</dbReference>
<keyword evidence="2" id="KW-0328">Glycosyltransferase</keyword>
<gene>
    <name evidence="2" type="ORF">ACFS6J_26490</name>
</gene>
<dbReference type="Proteomes" id="UP001597560">
    <property type="component" value="Unassembled WGS sequence"/>
</dbReference>
<dbReference type="InterPro" id="IPR001296">
    <property type="entry name" value="Glyco_trans_1"/>
</dbReference>
<dbReference type="EC" id="2.4.-.-" evidence="2"/>
<dbReference type="EMBL" id="JBHUPA010000029">
    <property type="protein sequence ID" value="MFD2965378.1"/>
    <property type="molecule type" value="Genomic_DNA"/>
</dbReference>
<sequence>MKNNLLLITRRFPYFKTEAFLESEINILSEYFETIQIFPSEISVFRREVPANVRVGKELAAIFKRKVARAIITLCSGMFYKCLWDHRSKVSTYKDFLLVFHFTSRVVAFRKFFLNNIELFNDYKIIYTYWFSESTYTLLKLRQKLNLDIKIVSRAHRYDIYEEGIDTLQFWPYRKFCLENVDQVYSVSDDGKTFLEQRYGIKDKVSVSRLGVFDRNQISLTSENGQLSIVSVSRVEGLKRVELIFRSLLEFSERNPTLKIKWTHFGAGSLFDSLKSLVDSTNSYNLIVDLRGNVKNQEIYDFYGSAPVDLFVNLSTSEGIPVSIMEAQSFGIPVVATDVGGTKEIVDNSTGKLLPLNIDIQSVCVAIEQLISSTIRREQVKQIWNSKYNAKMNYHGFARTLSGLSKATK</sequence>
<keyword evidence="2" id="KW-0808">Transferase</keyword>
<evidence type="ECO:0000313" key="3">
    <source>
        <dbReference type="Proteomes" id="UP001597560"/>
    </source>
</evidence>
<dbReference type="SUPFAM" id="SSF53756">
    <property type="entry name" value="UDP-Glycosyltransferase/glycogen phosphorylase"/>
    <property type="match status" value="1"/>
</dbReference>
<dbReference type="Gene3D" id="3.40.50.2000">
    <property type="entry name" value="Glycogen Phosphorylase B"/>
    <property type="match status" value="2"/>
</dbReference>
<name>A0ABW6B791_9SPHI</name>
<evidence type="ECO:0000313" key="2">
    <source>
        <dbReference type="EMBL" id="MFD2965378.1"/>
    </source>
</evidence>
<dbReference type="InterPro" id="IPR050194">
    <property type="entry name" value="Glycosyltransferase_grp1"/>
</dbReference>
<feature type="domain" description="Glycosyl transferase family 1" evidence="1">
    <location>
        <begin position="219"/>
        <end position="382"/>
    </location>
</feature>
<accession>A0ABW6B791</accession>
<dbReference type="PANTHER" id="PTHR45947:SF3">
    <property type="entry name" value="SULFOQUINOVOSYL TRANSFERASE SQD2"/>
    <property type="match status" value="1"/>
</dbReference>
<comment type="caution">
    <text evidence="2">The sequence shown here is derived from an EMBL/GenBank/DDBJ whole genome shotgun (WGS) entry which is preliminary data.</text>
</comment>
<dbReference type="Pfam" id="PF00534">
    <property type="entry name" value="Glycos_transf_1"/>
    <property type="match status" value="1"/>
</dbReference>
<protein>
    <submittedName>
        <fullName evidence="2">Glycosyltransferase</fullName>
        <ecNumber evidence="2">2.4.-.-</ecNumber>
    </submittedName>
</protein>
<dbReference type="PANTHER" id="PTHR45947">
    <property type="entry name" value="SULFOQUINOVOSYL TRANSFERASE SQD2"/>
    <property type="match status" value="1"/>
</dbReference>
<proteinExistence type="predicted"/>